<dbReference type="InterPro" id="IPR045018">
    <property type="entry name" value="Azg-like"/>
</dbReference>
<reference evidence="10 11" key="1">
    <citation type="submission" date="2016-10" db="EMBL/GenBank/DDBJ databases">
        <authorList>
            <person name="de Groot N.N."/>
        </authorList>
    </citation>
    <scope>NUCLEOTIDE SEQUENCE [LARGE SCALE GENOMIC DNA]</scope>
    <source>
        <strain evidence="10 11">DSM 25186</strain>
    </source>
</reference>
<dbReference type="PIRSF" id="PIRSF005353">
    <property type="entry name" value="PbuG"/>
    <property type="match status" value="1"/>
</dbReference>
<evidence type="ECO:0000256" key="3">
    <source>
        <dbReference type="ARBA" id="ARBA00022448"/>
    </source>
</evidence>
<dbReference type="PANTHER" id="PTHR43337:SF1">
    <property type="entry name" value="XANTHINE_URACIL PERMEASE C887.17-RELATED"/>
    <property type="match status" value="1"/>
</dbReference>
<comment type="similarity">
    <text evidence="2 8">Belongs to the nucleobase:cation symporter-2 (NCS2) (TC 2.A.40) family. Azg-like subfamily.</text>
</comment>
<feature type="transmembrane region" description="Helical" evidence="9">
    <location>
        <begin position="195"/>
        <end position="212"/>
    </location>
</feature>
<organism evidence="10 11">
    <name type="scientific">Catalinimonas alkaloidigena</name>
    <dbReference type="NCBI Taxonomy" id="1075417"/>
    <lineage>
        <taxon>Bacteria</taxon>
        <taxon>Pseudomonadati</taxon>
        <taxon>Bacteroidota</taxon>
        <taxon>Cytophagia</taxon>
        <taxon>Cytophagales</taxon>
        <taxon>Catalimonadaceae</taxon>
        <taxon>Catalinimonas</taxon>
    </lineage>
</organism>
<evidence type="ECO:0000313" key="10">
    <source>
        <dbReference type="EMBL" id="SDK99170.1"/>
    </source>
</evidence>
<dbReference type="InterPro" id="IPR006043">
    <property type="entry name" value="NCS2"/>
</dbReference>
<evidence type="ECO:0000256" key="8">
    <source>
        <dbReference type="PIRNR" id="PIRNR005353"/>
    </source>
</evidence>
<keyword evidence="3 8" id="KW-0813">Transport</keyword>
<dbReference type="GO" id="GO:0005886">
    <property type="term" value="C:plasma membrane"/>
    <property type="evidence" value="ECO:0007669"/>
    <property type="project" value="UniProtKB-SubCell"/>
</dbReference>
<evidence type="ECO:0000256" key="1">
    <source>
        <dbReference type="ARBA" id="ARBA00004651"/>
    </source>
</evidence>
<feature type="transmembrane region" description="Helical" evidence="9">
    <location>
        <begin position="276"/>
        <end position="297"/>
    </location>
</feature>
<evidence type="ECO:0000256" key="9">
    <source>
        <dbReference type="SAM" id="Phobius"/>
    </source>
</evidence>
<proteinExistence type="inferred from homology"/>
<dbReference type="InterPro" id="IPR026033">
    <property type="entry name" value="Azg-like_bact_archaea"/>
</dbReference>
<dbReference type="EMBL" id="FNFO01000004">
    <property type="protein sequence ID" value="SDK99170.1"/>
    <property type="molecule type" value="Genomic_DNA"/>
</dbReference>
<evidence type="ECO:0000256" key="4">
    <source>
        <dbReference type="ARBA" id="ARBA00022475"/>
    </source>
</evidence>
<feature type="transmembrane region" description="Helical" evidence="9">
    <location>
        <begin position="46"/>
        <end position="67"/>
    </location>
</feature>
<dbReference type="STRING" id="1075417.SAMN05421823_10486"/>
<keyword evidence="5 8" id="KW-0812">Transmembrane</keyword>
<protein>
    <submittedName>
        <fullName evidence="10">Putative MFS transporter, AGZA family, xanthine/uracil permease</fullName>
    </submittedName>
</protein>
<keyword evidence="6 8" id="KW-1133">Transmembrane helix</keyword>
<keyword evidence="4 8" id="KW-1003">Cell membrane</keyword>
<gene>
    <name evidence="10" type="ORF">SAMN05421823_10486</name>
</gene>
<evidence type="ECO:0000256" key="5">
    <source>
        <dbReference type="ARBA" id="ARBA00022692"/>
    </source>
</evidence>
<dbReference type="RefSeq" id="WP_089681890.1">
    <property type="nucleotide sequence ID" value="NZ_FNFO01000004.1"/>
</dbReference>
<feature type="transmembrane region" description="Helical" evidence="9">
    <location>
        <begin position="20"/>
        <end position="40"/>
    </location>
</feature>
<dbReference type="Pfam" id="PF00860">
    <property type="entry name" value="Xan_ur_permease"/>
    <property type="match status" value="2"/>
</dbReference>
<evidence type="ECO:0000313" key="11">
    <source>
        <dbReference type="Proteomes" id="UP000198510"/>
    </source>
</evidence>
<comment type="subcellular location">
    <subcellularLocation>
        <location evidence="1 8">Cell membrane</location>
        <topology evidence="1 8">Multi-pass membrane protein</topology>
    </subcellularLocation>
</comment>
<dbReference type="Proteomes" id="UP000198510">
    <property type="component" value="Unassembled WGS sequence"/>
</dbReference>
<feature type="transmembrane region" description="Helical" evidence="9">
    <location>
        <begin position="318"/>
        <end position="340"/>
    </location>
</feature>
<keyword evidence="7 8" id="KW-0472">Membrane</keyword>
<feature type="transmembrane region" description="Helical" evidence="9">
    <location>
        <begin position="129"/>
        <end position="147"/>
    </location>
</feature>
<feature type="transmembrane region" description="Helical" evidence="9">
    <location>
        <begin position="408"/>
        <end position="435"/>
    </location>
</feature>
<accession>A0A1G9GET1</accession>
<feature type="transmembrane region" description="Helical" evidence="9">
    <location>
        <begin position="375"/>
        <end position="396"/>
    </location>
</feature>
<keyword evidence="11" id="KW-1185">Reference proteome</keyword>
<dbReference type="AlphaFoldDB" id="A0A1G9GET1"/>
<dbReference type="OrthoDB" id="9808458at2"/>
<evidence type="ECO:0000256" key="7">
    <source>
        <dbReference type="ARBA" id="ARBA00023136"/>
    </source>
</evidence>
<feature type="transmembrane region" description="Helical" evidence="9">
    <location>
        <begin position="447"/>
        <end position="464"/>
    </location>
</feature>
<evidence type="ECO:0000256" key="2">
    <source>
        <dbReference type="ARBA" id="ARBA00005697"/>
    </source>
</evidence>
<feature type="transmembrane region" description="Helical" evidence="9">
    <location>
        <begin position="219"/>
        <end position="238"/>
    </location>
</feature>
<sequence length="465" mass="49191">MTRLFRLAHHSTSLRQEIIAGLTTFSTMAYIIFVNPAILSKAGMDFQSAMLATCLAAATGSLLTGLLSNYPFAQAPGMGLNAFFVYTLVFQAGYTWQGGLAVVFVSGVVFILLTLSGWRAAIAEALPPAILHAIPAGIGLFITLIGLNNAGIIDVNQGPIIDLVLSDAWQEKGQLVDLVNQAPPQILQFGNLNDPNVLLAVLGFVLMAVLMLRNVTGAILISIVAISVLSLVTGLTPLPNRALSFQFDLTPTFLKLDFTQLFGQADGSFFRKVLDLLAILIAFTMVDLFDTLGTLYGTAEKGGFLDQDGKLPRINRALLADAIATTLGSLLGTSTTTTYIESGTGIVAGGRTGLTALVVGGLFLLCIFLSPLAGLIPTAATSPALIMVGVLMLGSVRKINFDDLSEAVPAFLVIVLMPFTYSIANGIGAGIIVYALLRLAKGEIRQLHPVMAIIAVLFIIKFIMT</sequence>
<name>A0A1G9GET1_9BACT</name>
<evidence type="ECO:0000256" key="6">
    <source>
        <dbReference type="ARBA" id="ARBA00022989"/>
    </source>
</evidence>
<feature type="transmembrane region" description="Helical" evidence="9">
    <location>
        <begin position="102"/>
        <end position="122"/>
    </location>
</feature>
<feature type="transmembrane region" description="Helical" evidence="9">
    <location>
        <begin position="346"/>
        <end position="368"/>
    </location>
</feature>
<dbReference type="PANTHER" id="PTHR43337">
    <property type="entry name" value="XANTHINE/URACIL PERMEASE C887.17-RELATED"/>
    <property type="match status" value="1"/>
</dbReference>
<dbReference type="GO" id="GO:0005345">
    <property type="term" value="F:purine nucleobase transmembrane transporter activity"/>
    <property type="evidence" value="ECO:0007669"/>
    <property type="project" value="TreeGrafter"/>
</dbReference>